<evidence type="ECO:0000313" key="1">
    <source>
        <dbReference type="EMBL" id="CAG8589693.1"/>
    </source>
</evidence>
<accession>A0A9N9C3Q1</accession>
<evidence type="ECO:0000313" key="2">
    <source>
        <dbReference type="Proteomes" id="UP000789375"/>
    </source>
</evidence>
<keyword evidence="2" id="KW-1185">Reference proteome</keyword>
<organism evidence="1 2">
    <name type="scientific">Funneliformis mosseae</name>
    <name type="common">Endomycorrhizal fungus</name>
    <name type="synonym">Glomus mosseae</name>
    <dbReference type="NCBI Taxonomy" id="27381"/>
    <lineage>
        <taxon>Eukaryota</taxon>
        <taxon>Fungi</taxon>
        <taxon>Fungi incertae sedis</taxon>
        <taxon>Mucoromycota</taxon>
        <taxon>Glomeromycotina</taxon>
        <taxon>Glomeromycetes</taxon>
        <taxon>Glomerales</taxon>
        <taxon>Glomeraceae</taxon>
        <taxon>Funneliformis</taxon>
    </lineage>
</organism>
<sequence>KIYQMPSEQVKDEFFDAFFKSDTFEKIDHNMLLKVLANSKNGWNLYE</sequence>
<dbReference type="Proteomes" id="UP000789375">
    <property type="component" value="Unassembled WGS sequence"/>
</dbReference>
<reference evidence="1" key="1">
    <citation type="submission" date="2021-06" db="EMBL/GenBank/DDBJ databases">
        <authorList>
            <person name="Kallberg Y."/>
            <person name="Tangrot J."/>
            <person name="Rosling A."/>
        </authorList>
    </citation>
    <scope>NUCLEOTIDE SEQUENCE</scope>
    <source>
        <strain evidence="1">87-6 pot B 2015</strain>
    </source>
</reference>
<protein>
    <submittedName>
        <fullName evidence="1">2161_t:CDS:1</fullName>
    </submittedName>
</protein>
<dbReference type="EMBL" id="CAJVPP010002160">
    <property type="protein sequence ID" value="CAG8589693.1"/>
    <property type="molecule type" value="Genomic_DNA"/>
</dbReference>
<dbReference type="AlphaFoldDB" id="A0A9N9C3Q1"/>
<comment type="caution">
    <text evidence="1">The sequence shown here is derived from an EMBL/GenBank/DDBJ whole genome shotgun (WGS) entry which is preliminary data.</text>
</comment>
<feature type="non-terminal residue" evidence="1">
    <location>
        <position position="1"/>
    </location>
</feature>
<proteinExistence type="predicted"/>
<name>A0A9N9C3Q1_FUNMO</name>
<gene>
    <name evidence="1" type="ORF">FMOSSE_LOCUS8373</name>
</gene>